<gene>
    <name evidence="1" type="ORF">SAMN05661012_00328</name>
    <name evidence="2" type="ORF">SR876_32395</name>
</gene>
<sequence>MRTPEEIMKGGAVIVNAGIKDESRAQGHYLTGGLENSLSYVVGKLGPLRILTGTAVDYTRFVNNGVAAGRVPYSPGSRSGAGTSQYIEGLRQFWILRGKSDKEALALAFATANKHKQEGMPTSASKRYSSTGQRTGMIEAAMTKKEQELDAYMSVGFDNLVETVFQKCKSETI</sequence>
<evidence type="ECO:0000313" key="4">
    <source>
        <dbReference type="Proteomes" id="UP001326715"/>
    </source>
</evidence>
<protein>
    <submittedName>
        <fullName evidence="1">Uncharacterized protein</fullName>
    </submittedName>
</protein>
<accession>A0A1K1LZ13</accession>
<evidence type="ECO:0000313" key="3">
    <source>
        <dbReference type="Proteomes" id="UP000183788"/>
    </source>
</evidence>
<reference evidence="1 3" key="1">
    <citation type="submission" date="2016-11" db="EMBL/GenBank/DDBJ databases">
        <authorList>
            <person name="Jaros S."/>
            <person name="Januszkiewicz K."/>
            <person name="Wedrychowicz H."/>
        </authorList>
    </citation>
    <scope>NUCLEOTIDE SEQUENCE [LARGE SCALE GENOMIC DNA]</scope>
    <source>
        <strain evidence="1 3">DSM 784</strain>
    </source>
</reference>
<evidence type="ECO:0000313" key="2">
    <source>
        <dbReference type="EMBL" id="WQG89635.1"/>
    </source>
</evidence>
<organism evidence="1 3">
    <name type="scientific">Chitinophaga sancti</name>
    <dbReference type="NCBI Taxonomy" id="1004"/>
    <lineage>
        <taxon>Bacteria</taxon>
        <taxon>Pseudomonadati</taxon>
        <taxon>Bacteroidota</taxon>
        <taxon>Chitinophagia</taxon>
        <taxon>Chitinophagales</taxon>
        <taxon>Chitinophagaceae</taxon>
        <taxon>Chitinophaga</taxon>
    </lineage>
</organism>
<name>A0A1K1LZ13_9BACT</name>
<proteinExistence type="predicted"/>
<dbReference type="EMBL" id="FPIZ01000001">
    <property type="protein sequence ID" value="SFW16080.1"/>
    <property type="molecule type" value="Genomic_DNA"/>
</dbReference>
<dbReference type="RefSeq" id="WP_143150584.1">
    <property type="nucleotide sequence ID" value="NZ_CP139972.1"/>
</dbReference>
<evidence type="ECO:0000313" key="1">
    <source>
        <dbReference type="EMBL" id="SFW16080.1"/>
    </source>
</evidence>
<dbReference type="EMBL" id="CP140154">
    <property type="protein sequence ID" value="WQG89635.1"/>
    <property type="molecule type" value="Genomic_DNA"/>
</dbReference>
<reference evidence="2 4" key="2">
    <citation type="submission" date="2023-11" db="EMBL/GenBank/DDBJ databases">
        <title>MicrobeMod: A computational toolkit for identifying prokaryotic methylation and restriction-modification with nanopore sequencing.</title>
        <authorList>
            <person name="Crits-Christoph A."/>
            <person name="Kang S.C."/>
            <person name="Lee H."/>
            <person name="Ostrov N."/>
        </authorList>
    </citation>
    <scope>NUCLEOTIDE SEQUENCE [LARGE SCALE GENOMIC DNA]</scope>
    <source>
        <strain evidence="2 4">ATCC 23090</strain>
    </source>
</reference>
<dbReference type="Proteomes" id="UP001326715">
    <property type="component" value="Chromosome"/>
</dbReference>
<keyword evidence="4" id="KW-1185">Reference proteome</keyword>
<dbReference type="STRING" id="1004.SAMN05661012_00328"/>
<dbReference type="AlphaFoldDB" id="A0A1K1LZ13"/>
<dbReference type="Proteomes" id="UP000183788">
    <property type="component" value="Unassembled WGS sequence"/>
</dbReference>
<dbReference type="OrthoDB" id="1268489at2"/>